<evidence type="ECO:0008006" key="4">
    <source>
        <dbReference type="Google" id="ProtNLM"/>
    </source>
</evidence>
<evidence type="ECO:0000313" key="3">
    <source>
        <dbReference type="Proteomes" id="UP000067434"/>
    </source>
</evidence>
<dbReference type="STRING" id="1550241.MA03_01895"/>
<dbReference type="Proteomes" id="UP000067434">
    <property type="component" value="Chromosome"/>
</dbReference>
<evidence type="ECO:0000256" key="1">
    <source>
        <dbReference type="SAM" id="Phobius"/>
    </source>
</evidence>
<feature type="transmembrane region" description="Helical" evidence="1">
    <location>
        <begin position="105"/>
        <end position="125"/>
    </location>
</feature>
<name>A0A0F7FGL5_9CREN</name>
<dbReference type="AlphaFoldDB" id="A0A0F7FGL5"/>
<dbReference type="InterPro" id="IPR010387">
    <property type="entry name" value="QueT"/>
</dbReference>
<keyword evidence="3" id="KW-1185">Reference proteome</keyword>
<dbReference type="KEGG" id="thf:MA03_01895"/>
<keyword evidence="1" id="KW-0472">Membrane</keyword>
<sequence>MESRKIALASLIASLYAILVYILPMTSFLLWQVRIADSLLPLVTVLGYPAVIGVSVGCFIGNILAAPWGSSGLNFLDALLGSLVNFVAGYTAYKLAYRRGFLLRVAAVLSQVMIVSIGVGSYLRWFLLWAFNTDVTLVVSIAGVLPGSLVSIFFLGLPLSLGVERALKTTGYRVEV</sequence>
<feature type="transmembrane region" description="Helical" evidence="1">
    <location>
        <begin position="43"/>
        <end position="66"/>
    </location>
</feature>
<dbReference type="GeneID" id="25400944"/>
<feature type="transmembrane region" description="Helical" evidence="1">
    <location>
        <begin position="6"/>
        <end position="31"/>
    </location>
</feature>
<gene>
    <name evidence="2" type="ORF">MA03_01895</name>
</gene>
<dbReference type="OrthoDB" id="382169at2157"/>
<keyword evidence="1" id="KW-0812">Transmembrane</keyword>
<dbReference type="PATRIC" id="fig|1550241.5.peg.386"/>
<proteinExistence type="predicted"/>
<dbReference type="PANTHER" id="PTHR40044">
    <property type="entry name" value="INTEGRAL MEMBRANE PROTEIN-RELATED"/>
    <property type="match status" value="1"/>
</dbReference>
<dbReference type="HOGENOM" id="CLU_104115_0_0_2"/>
<accession>A0A0F7FGL5</accession>
<organism evidence="2 3">
    <name type="scientific">Infirmifilum uzonense</name>
    <dbReference type="NCBI Taxonomy" id="1550241"/>
    <lineage>
        <taxon>Archaea</taxon>
        <taxon>Thermoproteota</taxon>
        <taxon>Thermoprotei</taxon>
        <taxon>Thermofilales</taxon>
        <taxon>Thermofilaceae</taxon>
        <taxon>Infirmifilum</taxon>
    </lineage>
</organism>
<dbReference type="PANTHER" id="PTHR40044:SF1">
    <property type="entry name" value="INTEGRAL MEMBRANE PROTEIN"/>
    <property type="match status" value="1"/>
</dbReference>
<protein>
    <recommendedName>
        <fullName evidence="4">QueT transporter family protein</fullName>
    </recommendedName>
</protein>
<reference evidence="2 3" key="1">
    <citation type="journal article" date="2015" name="Stand. Genomic Sci.">
        <title>Complete genome sequence of and proposal of Thermofilum uzonense sp. nov. a novel hyperthermophilic crenarchaeon and emended description of the genus Thermofilum.</title>
        <authorList>
            <person name="Toshchakov S.V."/>
            <person name="Korzhenkov A.A."/>
            <person name="Samarov N.I."/>
            <person name="Mazunin I.O."/>
            <person name="Mozhey O.I."/>
            <person name="Shmyr I.S."/>
            <person name="Derbikova K.S."/>
            <person name="Taranov E.A."/>
            <person name="Dominova I.N."/>
            <person name="Bonch-Osmolovskaya E.A."/>
            <person name="Patrushev M.V."/>
            <person name="Podosokorskaya O.A."/>
            <person name="Kublanov I.V."/>
        </authorList>
    </citation>
    <scope>NUCLEOTIDE SEQUENCE [LARGE SCALE GENOMIC DNA]</scope>
    <source>
        <strain evidence="2 3">1807-2</strain>
    </source>
</reference>
<evidence type="ECO:0000313" key="2">
    <source>
        <dbReference type="EMBL" id="AKG38283.1"/>
    </source>
</evidence>
<dbReference type="RefSeq" id="WP_052883651.1">
    <property type="nucleotide sequence ID" value="NZ_CP009961.1"/>
</dbReference>
<dbReference type="Pfam" id="PF06177">
    <property type="entry name" value="QueT"/>
    <property type="match status" value="1"/>
</dbReference>
<keyword evidence="1" id="KW-1133">Transmembrane helix</keyword>
<dbReference type="EMBL" id="CP009961">
    <property type="protein sequence ID" value="AKG38283.1"/>
    <property type="molecule type" value="Genomic_DNA"/>
</dbReference>
<feature type="transmembrane region" description="Helical" evidence="1">
    <location>
        <begin position="137"/>
        <end position="163"/>
    </location>
</feature>